<reference evidence="2" key="1">
    <citation type="journal article" date="2019" name="Int. J. Syst. Evol. Microbiol.">
        <title>The Global Catalogue of Microorganisms (GCM) 10K type strain sequencing project: providing services to taxonomists for standard genome sequencing and annotation.</title>
        <authorList>
            <consortium name="The Broad Institute Genomics Platform"/>
            <consortium name="The Broad Institute Genome Sequencing Center for Infectious Disease"/>
            <person name="Wu L."/>
            <person name="Ma J."/>
        </authorList>
    </citation>
    <scope>NUCLEOTIDE SEQUENCE [LARGE SCALE GENOMIC DNA]</scope>
    <source>
        <strain evidence="2">NBRC 111980</strain>
    </source>
</reference>
<name>A0ABQ5XJ16_9GAMM</name>
<sequence>METVMTDKPKLPETHVQPVREIFEALQARAYEECHYPTPKDTVIFAIAELLKAGIWLELIKQGEKRPEPKAAMVALFEEVKATMLRYNNKNWKPDKVVTLTQKDARLAYLCRQAFGNLPIKESYWKVWGWLITEGAK</sequence>
<gene>
    <name evidence="1" type="ORF">GCM10007901_06290</name>
</gene>
<protein>
    <submittedName>
        <fullName evidence="1">Uncharacterized protein</fullName>
    </submittedName>
</protein>
<keyword evidence="2" id="KW-1185">Reference proteome</keyword>
<dbReference type="Proteomes" id="UP001156670">
    <property type="component" value="Unassembled WGS sequence"/>
</dbReference>
<accession>A0ABQ5XJ16</accession>
<evidence type="ECO:0000313" key="2">
    <source>
        <dbReference type="Proteomes" id="UP001156670"/>
    </source>
</evidence>
<comment type="caution">
    <text evidence="1">The sequence shown here is derived from an EMBL/GenBank/DDBJ whole genome shotgun (WGS) entry which is preliminary data.</text>
</comment>
<evidence type="ECO:0000313" key="1">
    <source>
        <dbReference type="EMBL" id="GLQ91679.1"/>
    </source>
</evidence>
<organism evidence="1 2">
    <name type="scientific">Dyella acidisoli</name>
    <dbReference type="NCBI Taxonomy" id="1867834"/>
    <lineage>
        <taxon>Bacteria</taxon>
        <taxon>Pseudomonadati</taxon>
        <taxon>Pseudomonadota</taxon>
        <taxon>Gammaproteobacteria</taxon>
        <taxon>Lysobacterales</taxon>
        <taxon>Rhodanobacteraceae</taxon>
        <taxon>Dyella</taxon>
    </lineage>
</organism>
<proteinExistence type="predicted"/>
<dbReference type="EMBL" id="BSOB01000005">
    <property type="protein sequence ID" value="GLQ91679.1"/>
    <property type="molecule type" value="Genomic_DNA"/>
</dbReference>